<keyword evidence="6" id="KW-0119">Carbohydrate metabolism</keyword>
<sequence length="415" mass="43719">MQLGAIADDLTGATDLAIALTNAGFATVVVPEAGLVQPTREQDPSTADAIVVALKTRTSSVQDAVDRSLRALHWLQSKGCDQFYFKYCSTFDSTPAGNIGPVADHLLDALNARLTIVAPAFPATGRTVYQGNLFVYEKPLHESSLREHPLTPMRDSNIARLLAPQVREDSAIELLDLDTIMRGTEAVKARVRAALDAGTRYLVADSVNETNLKTLAQACGDMPLITGGSGLAQGLSGPHDSGAVEVTPHSGRRVVLCGSASRTTQAQIRHALGTGRGIKIDTTLLRRNTSAAITDILHNILNGDPDTLTVVYATATPDDLVSSNDAELIEHCLSSLAVKLNREESVTGLLIAGGETSGAVVDALGITAMSVGPQLAPGVAWVQAPNPENDGLALVLKSGNFGTEDLFTRAWSEKV</sequence>
<keyword evidence="16" id="KW-1185">Reference proteome</keyword>
<comment type="catalytic activity">
    <reaction evidence="8">
        <text>3-dehydro-D-erythronate + ATP = 3-dehydro-4-O-phospho-D-erythronate + ADP + H(+)</text>
        <dbReference type="Rhea" id="RHEA:52556"/>
        <dbReference type="ChEBI" id="CHEBI:15378"/>
        <dbReference type="ChEBI" id="CHEBI:30616"/>
        <dbReference type="ChEBI" id="CHEBI:57958"/>
        <dbReference type="ChEBI" id="CHEBI:136593"/>
        <dbReference type="ChEBI" id="CHEBI:456216"/>
        <dbReference type="EC" id="2.7.1.217"/>
    </reaction>
</comment>
<gene>
    <name evidence="15" type="ORF">H4W26_001206</name>
</gene>
<feature type="domain" description="Four-carbon acid sugar kinase N-terminal" evidence="13">
    <location>
        <begin position="3"/>
        <end position="235"/>
    </location>
</feature>
<dbReference type="InterPro" id="IPR042213">
    <property type="entry name" value="NBD_C_sf"/>
</dbReference>
<dbReference type="EMBL" id="JADBEE010000001">
    <property type="protein sequence ID" value="MBE1514451.1"/>
    <property type="molecule type" value="Genomic_DNA"/>
</dbReference>
<organism evidence="15 16">
    <name type="scientific">Nesterenkonia halotolerans</name>
    <dbReference type="NCBI Taxonomy" id="225325"/>
    <lineage>
        <taxon>Bacteria</taxon>
        <taxon>Bacillati</taxon>
        <taxon>Actinomycetota</taxon>
        <taxon>Actinomycetes</taxon>
        <taxon>Micrococcales</taxon>
        <taxon>Micrococcaceae</taxon>
        <taxon>Nesterenkonia</taxon>
    </lineage>
</organism>
<evidence type="ECO:0000256" key="10">
    <source>
        <dbReference type="ARBA" id="ARBA00039095"/>
    </source>
</evidence>
<dbReference type="SUPFAM" id="SSF142764">
    <property type="entry name" value="YgbK-like"/>
    <property type="match status" value="1"/>
</dbReference>
<evidence type="ECO:0000256" key="8">
    <source>
        <dbReference type="ARBA" id="ARBA00036346"/>
    </source>
</evidence>
<comment type="catalytic activity">
    <reaction evidence="7">
        <text>3-dehydro-L-erythronate + ATP = 3-dehydro-4-O-phospho-L-erythronate + ADP + H(+)</text>
        <dbReference type="Rhea" id="RHEA:52552"/>
        <dbReference type="ChEBI" id="CHEBI:15378"/>
        <dbReference type="ChEBI" id="CHEBI:30616"/>
        <dbReference type="ChEBI" id="CHEBI:136592"/>
        <dbReference type="ChEBI" id="CHEBI:136670"/>
        <dbReference type="ChEBI" id="CHEBI:456216"/>
        <dbReference type="EC" id="2.7.1.217"/>
    </reaction>
</comment>
<comment type="caution">
    <text evidence="15">The sequence shown here is derived from an EMBL/GenBank/DDBJ whole genome shotgun (WGS) entry which is preliminary data.</text>
</comment>
<evidence type="ECO:0000313" key="16">
    <source>
        <dbReference type="Proteomes" id="UP000636579"/>
    </source>
</evidence>
<keyword evidence="5" id="KW-0067">ATP-binding</keyword>
<dbReference type="Pfam" id="PF07005">
    <property type="entry name" value="SBD_N"/>
    <property type="match status" value="1"/>
</dbReference>
<reference evidence="15 16" key="1">
    <citation type="submission" date="2020-10" db="EMBL/GenBank/DDBJ databases">
        <title>Sequencing the genomes of 1000 actinobacteria strains.</title>
        <authorList>
            <person name="Klenk H.-P."/>
        </authorList>
    </citation>
    <scope>NUCLEOTIDE SEQUENCE [LARGE SCALE GENOMIC DNA]</scope>
    <source>
        <strain evidence="15 16">DSM 15474</strain>
    </source>
</reference>
<evidence type="ECO:0000256" key="11">
    <source>
        <dbReference type="ARBA" id="ARBA00039461"/>
    </source>
</evidence>
<dbReference type="Gene3D" id="3.40.980.20">
    <property type="entry name" value="Four-carbon acid sugar kinase, nucleotide binding domain"/>
    <property type="match status" value="1"/>
</dbReference>
<comment type="function">
    <text evidence="9">Catalyzes the ATP-dependent phosphorylation of 3-oxo-tetronate to 3-oxo-tetronate 4-phosphate.</text>
</comment>
<accession>A0ABR9J796</accession>
<keyword evidence="3" id="KW-0547">Nucleotide-binding</keyword>
<feature type="domain" description="Four-carbon acid sugar kinase nucleotide binding" evidence="14">
    <location>
        <begin position="254"/>
        <end position="407"/>
    </location>
</feature>
<dbReference type="InterPro" id="IPR031475">
    <property type="entry name" value="NBD_C"/>
</dbReference>
<evidence type="ECO:0000313" key="15">
    <source>
        <dbReference type="EMBL" id="MBE1514451.1"/>
    </source>
</evidence>
<dbReference type="Proteomes" id="UP000636579">
    <property type="component" value="Unassembled WGS sequence"/>
</dbReference>
<name>A0ABR9J796_9MICC</name>
<evidence type="ECO:0000259" key="14">
    <source>
        <dbReference type="Pfam" id="PF17042"/>
    </source>
</evidence>
<dbReference type="RefSeq" id="WP_192591199.1">
    <property type="nucleotide sequence ID" value="NZ_JADBEE010000001.1"/>
</dbReference>
<dbReference type="NCBIfam" id="NF043035">
    <property type="entry name" value="OxoTetrKin"/>
    <property type="match status" value="1"/>
</dbReference>
<keyword evidence="2" id="KW-0808">Transferase</keyword>
<proteinExistence type="inferred from homology"/>
<comment type="similarity">
    <text evidence="1">Belongs to the four-carbon acid sugar kinase family.</text>
</comment>
<evidence type="ECO:0000256" key="5">
    <source>
        <dbReference type="ARBA" id="ARBA00022840"/>
    </source>
</evidence>
<keyword evidence="4" id="KW-0418">Kinase</keyword>
<evidence type="ECO:0000256" key="2">
    <source>
        <dbReference type="ARBA" id="ARBA00022679"/>
    </source>
</evidence>
<evidence type="ECO:0000256" key="6">
    <source>
        <dbReference type="ARBA" id="ARBA00023277"/>
    </source>
</evidence>
<protein>
    <recommendedName>
        <fullName evidence="11">3-oxo-tetronate kinase</fullName>
        <ecNumber evidence="10">2.7.1.217</ecNumber>
    </recommendedName>
    <alternativeName>
        <fullName evidence="12">3-dehydrotetronate 4-kinase</fullName>
    </alternativeName>
</protein>
<dbReference type="EC" id="2.7.1.217" evidence="10"/>
<evidence type="ECO:0000256" key="4">
    <source>
        <dbReference type="ARBA" id="ARBA00022777"/>
    </source>
</evidence>
<evidence type="ECO:0000256" key="3">
    <source>
        <dbReference type="ARBA" id="ARBA00022741"/>
    </source>
</evidence>
<dbReference type="Gene3D" id="3.40.50.10840">
    <property type="entry name" value="Putative sugar-binding, N-terminal domain"/>
    <property type="match status" value="1"/>
</dbReference>
<evidence type="ECO:0000256" key="1">
    <source>
        <dbReference type="ARBA" id="ARBA00005715"/>
    </source>
</evidence>
<evidence type="ECO:0000256" key="12">
    <source>
        <dbReference type="ARBA" id="ARBA00041377"/>
    </source>
</evidence>
<evidence type="ECO:0000256" key="7">
    <source>
        <dbReference type="ARBA" id="ARBA00035898"/>
    </source>
</evidence>
<dbReference type="InterPro" id="IPR010737">
    <property type="entry name" value="4-carb_acid_sugar_kinase_N"/>
</dbReference>
<dbReference type="InterPro" id="IPR037051">
    <property type="entry name" value="4-carb_acid_sugar_kinase_N_sf"/>
</dbReference>
<dbReference type="Pfam" id="PF17042">
    <property type="entry name" value="NBD_C"/>
    <property type="match status" value="1"/>
</dbReference>
<evidence type="ECO:0000256" key="9">
    <source>
        <dbReference type="ARBA" id="ARBA00037335"/>
    </source>
</evidence>
<dbReference type="InterPro" id="IPR050007">
    <property type="entry name" value="OtnK"/>
</dbReference>
<evidence type="ECO:0000259" key="13">
    <source>
        <dbReference type="Pfam" id="PF07005"/>
    </source>
</evidence>